<evidence type="ECO:0000313" key="2">
    <source>
        <dbReference type="EMBL" id="GFO01479.1"/>
    </source>
</evidence>
<comment type="caution">
    <text evidence="2">The sequence shown here is derived from an EMBL/GenBank/DDBJ whole genome shotgun (WGS) entry which is preliminary data.</text>
</comment>
<feature type="compositionally biased region" description="Basic and acidic residues" evidence="1">
    <location>
        <begin position="118"/>
        <end position="133"/>
    </location>
</feature>
<sequence length="690" mass="79843">MHIFSGLLTERPKRDTRRKLDFEIPETPQHISRQVQNKLNRAAYKARLKTNPAAYEAYKQLDAQRARERRQRKKQTMTEEELQQLREKGRARQRAYRERQAQLAKAGGQTPSNSKPKTRSDLKRIEELRERNRLSQRKRRENMSSQKKRREREKNRAYYWRNKQEDCQESPQRTDEQVTLQDNNEMTNGARRTTNYRLRKIFGNGLIVKLKCFFKSVSKKHKKELSGAGVHYCSPTKKNDPKNWKNSLNVDDNVEWTKWESIAGVKGTRIDLRRKDGTVEELLAELKVETSKLPLHDFVQNWQLKQYSKLCASVPDCWAIVTLDFSENYLCEKQDQPQSSYYGYTQVTVHPCVLYYNCSCGDRKTNNVTFITDELNHSSALVEQIVHRVMNYLQEKLPSLKKVVIFSDGCASQYKSKIPFAHTLKLGEIYNVERCYFGSRHGKNPCDALGGILKQAATCAVKARQSVIQNATDLHRSVLPHLDNYPLPGDIWPTVFDCGHAVDKTALSYIPSGLEHLYPVCVEVDGNCMPRSLSLSLFSSQDFHEEIRCRICIDSVINKDHYLNLPQKELDMLCTLSECQGATVREIFEQEVLDVTKLGSYMGLWQLMAAANALNVKIISIYPPKGQSCWRFLDRTVVPLSVSQEQKQTCQRSIVILWTSTRNDMVDEFWVANHVEPMLPLSEPFDISIE</sequence>
<feature type="compositionally biased region" description="Basic residues" evidence="1">
    <location>
        <begin position="134"/>
        <end position="151"/>
    </location>
</feature>
<dbReference type="PANTHER" id="PTHR46601:SF1">
    <property type="entry name" value="ADF-H DOMAIN-CONTAINING PROTEIN"/>
    <property type="match status" value="1"/>
</dbReference>
<dbReference type="PANTHER" id="PTHR46601">
    <property type="entry name" value="ULP_PROTEASE DOMAIN-CONTAINING PROTEIN"/>
    <property type="match status" value="1"/>
</dbReference>
<keyword evidence="3" id="KW-1185">Reference proteome</keyword>
<dbReference type="Gene3D" id="3.90.70.80">
    <property type="match status" value="1"/>
</dbReference>
<dbReference type="AlphaFoldDB" id="A0AAV4A4F4"/>
<dbReference type="Proteomes" id="UP000735302">
    <property type="component" value="Unassembled WGS sequence"/>
</dbReference>
<feature type="compositionally biased region" description="Basic and acidic residues" evidence="1">
    <location>
        <begin position="83"/>
        <end position="100"/>
    </location>
</feature>
<dbReference type="EMBL" id="BLXT01003294">
    <property type="protein sequence ID" value="GFO01479.1"/>
    <property type="molecule type" value="Genomic_DNA"/>
</dbReference>
<accession>A0AAV4A4F4</accession>
<organism evidence="2 3">
    <name type="scientific">Plakobranchus ocellatus</name>
    <dbReference type="NCBI Taxonomy" id="259542"/>
    <lineage>
        <taxon>Eukaryota</taxon>
        <taxon>Metazoa</taxon>
        <taxon>Spiralia</taxon>
        <taxon>Lophotrochozoa</taxon>
        <taxon>Mollusca</taxon>
        <taxon>Gastropoda</taxon>
        <taxon>Heterobranchia</taxon>
        <taxon>Euthyneura</taxon>
        <taxon>Panpulmonata</taxon>
        <taxon>Sacoglossa</taxon>
        <taxon>Placobranchoidea</taxon>
        <taxon>Plakobranchidae</taxon>
        <taxon>Plakobranchus</taxon>
    </lineage>
</organism>
<dbReference type="CDD" id="cd22791">
    <property type="entry name" value="OTU_VRTN"/>
    <property type="match status" value="1"/>
</dbReference>
<name>A0AAV4A4F4_9GAST</name>
<feature type="region of interest" description="Disordered" evidence="1">
    <location>
        <begin position="64"/>
        <end position="157"/>
    </location>
</feature>
<proteinExistence type="predicted"/>
<protein>
    <submittedName>
        <fullName evidence="2">Uncharacterized protein</fullName>
    </submittedName>
</protein>
<evidence type="ECO:0000313" key="3">
    <source>
        <dbReference type="Proteomes" id="UP000735302"/>
    </source>
</evidence>
<evidence type="ECO:0000256" key="1">
    <source>
        <dbReference type="SAM" id="MobiDB-lite"/>
    </source>
</evidence>
<dbReference type="InterPro" id="IPR047273">
    <property type="entry name" value="VRTN_OTU_dom"/>
</dbReference>
<reference evidence="2 3" key="1">
    <citation type="journal article" date="2021" name="Elife">
        <title>Chloroplast acquisition without the gene transfer in kleptoplastic sea slugs, Plakobranchus ocellatus.</title>
        <authorList>
            <person name="Maeda T."/>
            <person name="Takahashi S."/>
            <person name="Yoshida T."/>
            <person name="Shimamura S."/>
            <person name="Takaki Y."/>
            <person name="Nagai Y."/>
            <person name="Toyoda A."/>
            <person name="Suzuki Y."/>
            <person name="Arimoto A."/>
            <person name="Ishii H."/>
            <person name="Satoh N."/>
            <person name="Nishiyama T."/>
            <person name="Hasebe M."/>
            <person name="Maruyama T."/>
            <person name="Minagawa J."/>
            <person name="Obokata J."/>
            <person name="Shigenobu S."/>
        </authorList>
    </citation>
    <scope>NUCLEOTIDE SEQUENCE [LARGE SCALE GENOMIC DNA]</scope>
</reference>
<gene>
    <name evidence="2" type="ORF">PoB_002798400</name>
</gene>